<dbReference type="AlphaFoldDB" id="A0AAN0VWZ5"/>
<gene>
    <name evidence="1" type="ORF">IX92_06400</name>
</gene>
<dbReference type="KEGG" id="vcy:IX92_06400"/>
<dbReference type="RefSeq" id="WP_043007834.1">
    <property type="nucleotide sequence ID" value="NZ_CP009617.1"/>
</dbReference>
<keyword evidence="2" id="KW-1185">Reference proteome</keyword>
<protein>
    <submittedName>
        <fullName evidence="1">Uncharacterized protein</fullName>
    </submittedName>
</protein>
<name>A0AAN0VWZ5_9VIBR</name>
<organism evidence="1 2">
    <name type="scientific">Vibrio coralliilyticus</name>
    <dbReference type="NCBI Taxonomy" id="190893"/>
    <lineage>
        <taxon>Bacteria</taxon>
        <taxon>Pseudomonadati</taxon>
        <taxon>Pseudomonadota</taxon>
        <taxon>Gammaproteobacteria</taxon>
        <taxon>Vibrionales</taxon>
        <taxon>Vibrionaceae</taxon>
        <taxon>Vibrio</taxon>
    </lineage>
</organism>
<evidence type="ECO:0000313" key="1">
    <source>
        <dbReference type="EMBL" id="AIW18697.1"/>
    </source>
</evidence>
<reference evidence="1 2" key="1">
    <citation type="submission" date="2014-10" db="EMBL/GenBank/DDBJ databases">
        <title>The Complete Genome Sequence for the Shellfish Pathogen Vibrio coralliilyticus RE98 Isolated from a Shellfish Hatchery.</title>
        <authorList>
            <person name="Richards G.P."/>
            <person name="Bono J.L."/>
            <person name="Watson M.A."/>
            <person name="Needleman D.S."/>
        </authorList>
    </citation>
    <scope>NUCLEOTIDE SEQUENCE [LARGE SCALE GENOMIC DNA]</scope>
    <source>
        <strain evidence="1 2">RE98</strain>
    </source>
</reference>
<evidence type="ECO:0000313" key="2">
    <source>
        <dbReference type="Proteomes" id="UP000030081"/>
    </source>
</evidence>
<accession>A0AAN0VWZ5</accession>
<proteinExistence type="predicted"/>
<dbReference type="EMBL" id="CP009617">
    <property type="protein sequence ID" value="AIW18697.1"/>
    <property type="molecule type" value="Genomic_DNA"/>
</dbReference>
<sequence length="83" mass="9680">MLKKPQKGGSLPKFTDHGIFEIYDLCKTYTMKSVAEYKCIGIATVARYKKAVKDAPERFNDYMTKEEYAQLSYKRDVKKESKK</sequence>
<dbReference type="Proteomes" id="UP000030081">
    <property type="component" value="Chromosome 1"/>
</dbReference>